<evidence type="ECO:0008006" key="4">
    <source>
        <dbReference type="Google" id="ProtNLM"/>
    </source>
</evidence>
<sequence length="195" mass="22211">MEAIGKMLEATLTHYEKKEYPEAEKIVDELLAANPNFHRGWFLKGIILEETGREAEAAKFMEKAGNVFTLMFRLALQLQDIDPARALGYYEKLTQMDPHNNMVWFNKGLVHEKLGDRTQAGKCFKNLTPAREIMSRIAVPLLFMLFLLGGGITMMMKGDKTLAILVLVSAVFCVFWLKRDMGTALQMLSKKSQYK</sequence>
<organism evidence="2 3">
    <name type="scientific">Candidatus Sulfobium mesophilum</name>
    <dbReference type="NCBI Taxonomy" id="2016548"/>
    <lineage>
        <taxon>Bacteria</taxon>
        <taxon>Pseudomonadati</taxon>
        <taxon>Nitrospirota</taxon>
        <taxon>Nitrospiria</taxon>
        <taxon>Nitrospirales</taxon>
        <taxon>Nitrospiraceae</taxon>
        <taxon>Candidatus Sulfobium</taxon>
    </lineage>
</organism>
<name>A0A2U3QFX9_9BACT</name>
<dbReference type="Proteomes" id="UP000245125">
    <property type="component" value="Unassembled WGS sequence"/>
</dbReference>
<dbReference type="Gene3D" id="1.25.40.10">
    <property type="entry name" value="Tetratricopeptide repeat domain"/>
    <property type="match status" value="2"/>
</dbReference>
<dbReference type="InterPro" id="IPR011990">
    <property type="entry name" value="TPR-like_helical_dom_sf"/>
</dbReference>
<dbReference type="AlphaFoldDB" id="A0A2U3QFX9"/>
<feature type="transmembrane region" description="Helical" evidence="1">
    <location>
        <begin position="137"/>
        <end position="155"/>
    </location>
</feature>
<evidence type="ECO:0000256" key="1">
    <source>
        <dbReference type="SAM" id="Phobius"/>
    </source>
</evidence>
<feature type="transmembrane region" description="Helical" evidence="1">
    <location>
        <begin position="161"/>
        <end position="177"/>
    </location>
</feature>
<accession>A0A2U3QFX9</accession>
<dbReference type="Pfam" id="PF13432">
    <property type="entry name" value="TPR_16"/>
    <property type="match status" value="2"/>
</dbReference>
<proteinExistence type="predicted"/>
<keyword evidence="1" id="KW-0812">Transmembrane</keyword>
<protein>
    <recommendedName>
        <fullName evidence="4">Tetratricopeptide repeat protein</fullName>
    </recommendedName>
</protein>
<reference evidence="3" key="1">
    <citation type="submission" date="2018-03" db="EMBL/GenBank/DDBJ databases">
        <authorList>
            <person name="Zecchin S."/>
        </authorList>
    </citation>
    <scope>NUCLEOTIDE SEQUENCE [LARGE SCALE GENOMIC DNA]</scope>
</reference>
<evidence type="ECO:0000313" key="3">
    <source>
        <dbReference type="Proteomes" id="UP000245125"/>
    </source>
</evidence>
<keyword evidence="1" id="KW-0472">Membrane</keyword>
<keyword evidence="3" id="KW-1185">Reference proteome</keyword>
<gene>
    <name evidence="2" type="ORF">NBG4_20066</name>
</gene>
<dbReference type="SUPFAM" id="SSF48452">
    <property type="entry name" value="TPR-like"/>
    <property type="match status" value="1"/>
</dbReference>
<evidence type="ECO:0000313" key="2">
    <source>
        <dbReference type="EMBL" id="SPQ00260.1"/>
    </source>
</evidence>
<dbReference type="EMBL" id="OUUY01000064">
    <property type="protein sequence ID" value="SPQ00260.1"/>
    <property type="molecule type" value="Genomic_DNA"/>
</dbReference>
<keyword evidence="1" id="KW-1133">Transmembrane helix</keyword>
<dbReference type="OrthoDB" id="1737781at2"/>